<organism evidence="2 3">
    <name type="scientific">Candidatus Nomurabacteria bacterium GW2011_GWF2_40_12</name>
    <dbReference type="NCBI Taxonomy" id="1618776"/>
    <lineage>
        <taxon>Bacteria</taxon>
        <taxon>Candidatus Nomuraibacteriota</taxon>
    </lineage>
</organism>
<protein>
    <recommendedName>
        <fullName evidence="4">Type 4 fimbrial biogenesis protein PilX N-terminal domain-containing protein</fullName>
    </recommendedName>
</protein>
<keyword evidence="1" id="KW-0812">Transmembrane</keyword>
<dbReference type="Proteomes" id="UP000034301">
    <property type="component" value="Unassembled WGS sequence"/>
</dbReference>
<keyword evidence="1" id="KW-1133">Transmembrane helix</keyword>
<proteinExistence type="predicted"/>
<evidence type="ECO:0000313" key="2">
    <source>
        <dbReference type="EMBL" id="KKR43684.1"/>
    </source>
</evidence>
<accession>A0A0G0QTD4</accession>
<gene>
    <name evidence="2" type="ORF">UT78_C0002G0034</name>
</gene>
<feature type="transmembrane region" description="Helical" evidence="1">
    <location>
        <begin position="12"/>
        <end position="32"/>
    </location>
</feature>
<evidence type="ECO:0000313" key="3">
    <source>
        <dbReference type="Proteomes" id="UP000034301"/>
    </source>
</evidence>
<evidence type="ECO:0000256" key="1">
    <source>
        <dbReference type="SAM" id="Phobius"/>
    </source>
</evidence>
<comment type="caution">
    <text evidence="2">The sequence shown here is derived from an EMBL/GenBank/DDBJ whole genome shotgun (WGS) entry which is preliminary data.</text>
</comment>
<sequence>MIKENIKKNKGFVILFAVTLSSILLAIALGVVNISTGEMKFSTSAQKTNEAFFAADTGIEYVLFNDKSTGSSYVLVPPETEHIWQDVFTELGSEGQSCAIVETTKDITTNPPFTTTKIISKGYNVGDAITCGSENSDRVEREIEVSY</sequence>
<name>A0A0G0QTD4_9BACT</name>
<evidence type="ECO:0008006" key="4">
    <source>
        <dbReference type="Google" id="ProtNLM"/>
    </source>
</evidence>
<reference evidence="2 3" key="1">
    <citation type="journal article" date="2015" name="Nature">
        <title>rRNA introns, odd ribosomes, and small enigmatic genomes across a large radiation of phyla.</title>
        <authorList>
            <person name="Brown C.T."/>
            <person name="Hug L.A."/>
            <person name="Thomas B.C."/>
            <person name="Sharon I."/>
            <person name="Castelle C.J."/>
            <person name="Singh A."/>
            <person name="Wilkins M.J."/>
            <person name="Williams K.H."/>
            <person name="Banfield J.F."/>
        </authorList>
    </citation>
    <scope>NUCLEOTIDE SEQUENCE [LARGE SCALE GENOMIC DNA]</scope>
</reference>
<keyword evidence="1" id="KW-0472">Membrane</keyword>
<dbReference type="AlphaFoldDB" id="A0A0G0QTD4"/>
<dbReference type="EMBL" id="LBYC01000002">
    <property type="protein sequence ID" value="KKR43684.1"/>
    <property type="molecule type" value="Genomic_DNA"/>
</dbReference>